<dbReference type="GO" id="GO:0003677">
    <property type="term" value="F:DNA binding"/>
    <property type="evidence" value="ECO:0007669"/>
    <property type="project" value="UniProtKB-KW"/>
</dbReference>
<dbReference type="Gene3D" id="1.10.10.10">
    <property type="entry name" value="Winged helix-like DNA-binding domain superfamily/Winged helix DNA-binding domain"/>
    <property type="match status" value="1"/>
</dbReference>
<keyword evidence="7" id="KW-1185">Reference proteome</keyword>
<dbReference type="Pfam" id="PF00072">
    <property type="entry name" value="Response_reg"/>
    <property type="match status" value="1"/>
</dbReference>
<reference evidence="6" key="1">
    <citation type="journal article" date="2014" name="Int. J. Syst. Evol. Microbiol.">
        <title>Complete genome sequence of Corynebacterium casei LMG S-19264T (=DSM 44701T), isolated from a smear-ripened cheese.</title>
        <authorList>
            <consortium name="US DOE Joint Genome Institute (JGI-PGF)"/>
            <person name="Walter F."/>
            <person name="Albersmeier A."/>
            <person name="Kalinowski J."/>
            <person name="Ruckert C."/>
        </authorList>
    </citation>
    <scope>NUCLEOTIDE SEQUENCE</scope>
    <source>
        <strain evidence="6">CGMCC 1.15425</strain>
    </source>
</reference>
<dbReference type="InterPro" id="IPR058245">
    <property type="entry name" value="NreC/VraR/RcsB-like_REC"/>
</dbReference>
<evidence type="ECO:0000256" key="1">
    <source>
        <dbReference type="ARBA" id="ARBA00022553"/>
    </source>
</evidence>
<protein>
    <submittedName>
        <fullName evidence="6">DNA-binding response regulator</fullName>
    </submittedName>
</protein>
<dbReference type="InterPro" id="IPR036388">
    <property type="entry name" value="WH-like_DNA-bd_sf"/>
</dbReference>
<evidence type="ECO:0000256" key="3">
    <source>
        <dbReference type="PROSITE-ProRule" id="PRU00169"/>
    </source>
</evidence>
<organism evidence="6 7">
    <name type="scientific">Pseudohongiella nitratireducens</name>
    <dbReference type="NCBI Taxonomy" id="1768907"/>
    <lineage>
        <taxon>Bacteria</taxon>
        <taxon>Pseudomonadati</taxon>
        <taxon>Pseudomonadota</taxon>
        <taxon>Gammaproteobacteria</taxon>
        <taxon>Pseudomonadales</taxon>
        <taxon>Pseudohongiellaceae</taxon>
        <taxon>Pseudohongiella</taxon>
    </lineage>
</organism>
<evidence type="ECO:0000259" key="4">
    <source>
        <dbReference type="PROSITE" id="PS50043"/>
    </source>
</evidence>
<name>A0A917GL50_9GAMM</name>
<dbReference type="InterPro" id="IPR001789">
    <property type="entry name" value="Sig_transdc_resp-reg_receiver"/>
</dbReference>
<feature type="domain" description="Response regulatory" evidence="5">
    <location>
        <begin position="2"/>
        <end position="118"/>
    </location>
</feature>
<dbReference type="SMART" id="SM00448">
    <property type="entry name" value="REC"/>
    <property type="match status" value="1"/>
</dbReference>
<comment type="caution">
    <text evidence="6">The sequence shown here is derived from an EMBL/GenBank/DDBJ whole genome shotgun (WGS) entry which is preliminary data.</text>
</comment>
<dbReference type="Pfam" id="PF00196">
    <property type="entry name" value="GerE"/>
    <property type="match status" value="1"/>
</dbReference>
<dbReference type="Proteomes" id="UP000627715">
    <property type="component" value="Unassembled WGS sequence"/>
</dbReference>
<dbReference type="GO" id="GO:0006355">
    <property type="term" value="P:regulation of DNA-templated transcription"/>
    <property type="evidence" value="ECO:0007669"/>
    <property type="project" value="InterPro"/>
</dbReference>
<dbReference type="PRINTS" id="PR00038">
    <property type="entry name" value="HTHLUXR"/>
</dbReference>
<dbReference type="CDD" id="cd17535">
    <property type="entry name" value="REC_NarL-like"/>
    <property type="match status" value="1"/>
</dbReference>
<keyword evidence="2 6" id="KW-0238">DNA-binding</keyword>
<feature type="modified residue" description="4-aspartylphosphate" evidence="3">
    <location>
        <position position="53"/>
    </location>
</feature>
<gene>
    <name evidence="6" type="ORF">GCM10011403_04410</name>
</gene>
<evidence type="ECO:0000313" key="7">
    <source>
        <dbReference type="Proteomes" id="UP000627715"/>
    </source>
</evidence>
<sequence length="230" mass="25313">MHILLIDDHDLFREGLKFLLPVLDEKVAYYEAGSLDEALKIQPDQPIDLILMDYYMPGVGGMSALRACRDAYESANLVVVSGEEDPRVIRESIELGASAYIPKSSSRDELCNALRVVLGGGTYLPKHALRPQGISQPSAVRSSGAMQRYADSNMANLSRRQFEVLMKAVQGKSNKVIARELEISDHTVKAHLSVAFRTLGVQNRTEAVYAAAQLGIQPGHIVQYEEIASQ</sequence>
<dbReference type="SUPFAM" id="SSF52172">
    <property type="entry name" value="CheY-like"/>
    <property type="match status" value="1"/>
</dbReference>
<dbReference type="GO" id="GO:0000160">
    <property type="term" value="P:phosphorelay signal transduction system"/>
    <property type="evidence" value="ECO:0007669"/>
    <property type="project" value="InterPro"/>
</dbReference>
<evidence type="ECO:0000259" key="5">
    <source>
        <dbReference type="PROSITE" id="PS50110"/>
    </source>
</evidence>
<proteinExistence type="predicted"/>
<accession>A0A917GL50</accession>
<dbReference type="SUPFAM" id="SSF46894">
    <property type="entry name" value="C-terminal effector domain of the bipartite response regulators"/>
    <property type="match status" value="1"/>
</dbReference>
<feature type="domain" description="HTH luxR-type" evidence="4">
    <location>
        <begin position="150"/>
        <end position="215"/>
    </location>
</feature>
<dbReference type="PROSITE" id="PS50043">
    <property type="entry name" value="HTH_LUXR_2"/>
    <property type="match status" value="1"/>
</dbReference>
<dbReference type="CDD" id="cd06170">
    <property type="entry name" value="LuxR_C_like"/>
    <property type="match status" value="1"/>
</dbReference>
<dbReference type="AlphaFoldDB" id="A0A917GL50"/>
<dbReference type="InterPro" id="IPR016032">
    <property type="entry name" value="Sig_transdc_resp-reg_C-effctor"/>
</dbReference>
<dbReference type="Gene3D" id="3.40.50.2300">
    <property type="match status" value="1"/>
</dbReference>
<evidence type="ECO:0000256" key="2">
    <source>
        <dbReference type="ARBA" id="ARBA00023125"/>
    </source>
</evidence>
<dbReference type="InterPro" id="IPR000792">
    <property type="entry name" value="Tscrpt_reg_LuxR_C"/>
</dbReference>
<evidence type="ECO:0000313" key="6">
    <source>
        <dbReference type="EMBL" id="GGG50380.1"/>
    </source>
</evidence>
<dbReference type="PANTHER" id="PTHR45566">
    <property type="entry name" value="HTH-TYPE TRANSCRIPTIONAL REGULATOR YHJB-RELATED"/>
    <property type="match status" value="1"/>
</dbReference>
<keyword evidence="1 3" id="KW-0597">Phosphoprotein</keyword>
<dbReference type="SMART" id="SM00421">
    <property type="entry name" value="HTH_LUXR"/>
    <property type="match status" value="1"/>
</dbReference>
<dbReference type="InterPro" id="IPR011006">
    <property type="entry name" value="CheY-like_superfamily"/>
</dbReference>
<reference evidence="6" key="2">
    <citation type="submission" date="2020-09" db="EMBL/GenBank/DDBJ databases">
        <authorList>
            <person name="Sun Q."/>
            <person name="Zhou Y."/>
        </authorList>
    </citation>
    <scope>NUCLEOTIDE SEQUENCE</scope>
    <source>
        <strain evidence="6">CGMCC 1.15425</strain>
    </source>
</reference>
<dbReference type="PANTHER" id="PTHR45566:SF1">
    <property type="entry name" value="HTH-TYPE TRANSCRIPTIONAL REGULATOR YHJB-RELATED"/>
    <property type="match status" value="1"/>
</dbReference>
<dbReference type="InterPro" id="IPR051015">
    <property type="entry name" value="EvgA-like"/>
</dbReference>
<dbReference type="PROSITE" id="PS50110">
    <property type="entry name" value="RESPONSE_REGULATORY"/>
    <property type="match status" value="1"/>
</dbReference>
<dbReference type="EMBL" id="BMIY01000002">
    <property type="protein sequence ID" value="GGG50380.1"/>
    <property type="molecule type" value="Genomic_DNA"/>
</dbReference>